<proteinExistence type="predicted"/>
<gene>
    <name evidence="2" type="ORF">SHELI_v1c01760</name>
</gene>
<dbReference type="STRING" id="216938.SHELI_v1c01760"/>
<feature type="transmembrane region" description="Helical" evidence="1">
    <location>
        <begin position="214"/>
        <end position="237"/>
    </location>
</feature>
<protein>
    <recommendedName>
        <fullName evidence="4">Transmembrane protein</fullName>
    </recommendedName>
</protein>
<organism evidence="2 3">
    <name type="scientific">Spiroplasma helicoides</name>
    <dbReference type="NCBI Taxonomy" id="216938"/>
    <lineage>
        <taxon>Bacteria</taxon>
        <taxon>Bacillati</taxon>
        <taxon>Mycoplasmatota</taxon>
        <taxon>Mollicutes</taxon>
        <taxon>Entomoplasmatales</taxon>
        <taxon>Spiroplasmataceae</taxon>
        <taxon>Spiroplasma</taxon>
    </lineage>
</organism>
<dbReference type="OrthoDB" id="389470at2"/>
<evidence type="ECO:0000313" key="2">
    <source>
        <dbReference type="EMBL" id="AOG60131.1"/>
    </source>
</evidence>
<reference evidence="2 3" key="1">
    <citation type="submission" date="2016-08" db="EMBL/GenBank/DDBJ databases">
        <title>Complete genome sequence of Spiroplasma helicoides TABS-2 (DSM 22551).</title>
        <authorList>
            <person name="Shen W.-Y."/>
            <person name="Lo W.-S."/>
            <person name="Lai Y.-C."/>
            <person name="Kuo C.-H."/>
        </authorList>
    </citation>
    <scope>NUCLEOTIDE SEQUENCE [LARGE SCALE GENOMIC DNA]</scope>
    <source>
        <strain evidence="2 3">TABS-2</strain>
    </source>
</reference>
<dbReference type="KEGG" id="shj:SHELI_v1c01760"/>
<name>A0A1B3SJN4_9MOLU</name>
<evidence type="ECO:0000256" key="1">
    <source>
        <dbReference type="SAM" id="Phobius"/>
    </source>
</evidence>
<sequence>MQSALKESQVQNKKEENVVASKKDKLAKIKAIKDDIKNKAHEIYLFARNTNRVLLFFVLFLRIVVTFLWVIVPILIALMFYYDPGTRNLLGYILSYILKNTSDGSATVPSVDIRVVEFFSSIITPIIWFVMLFFMLIGFLIPFFSKAQWKKRAFYAFNLFFWSAFMVGLMYLIWYFKEFFPSGQSNNINEFQDPRTIYYNALNDTYSPFKAWGIVYQSIWVTFAIIGIFVSIETTLIRKFKLNFKDMYGRDNSTTSLVNQVVEGKLEFGEVEPKNLRVEIKKLQKQLVVDEKQTIKDNIAEFKEKKKELKMVKKIPKQKK</sequence>
<dbReference type="AlphaFoldDB" id="A0A1B3SJN4"/>
<evidence type="ECO:0008006" key="4">
    <source>
        <dbReference type="Google" id="ProtNLM"/>
    </source>
</evidence>
<feature type="transmembrane region" description="Helical" evidence="1">
    <location>
        <begin position="53"/>
        <end position="82"/>
    </location>
</feature>
<dbReference type="Proteomes" id="UP000094378">
    <property type="component" value="Chromosome"/>
</dbReference>
<feature type="transmembrane region" description="Helical" evidence="1">
    <location>
        <begin position="118"/>
        <end position="141"/>
    </location>
</feature>
<accession>A0A1B3SJN4</accession>
<feature type="transmembrane region" description="Helical" evidence="1">
    <location>
        <begin position="153"/>
        <end position="176"/>
    </location>
</feature>
<keyword evidence="1" id="KW-1133">Transmembrane helix</keyword>
<keyword evidence="3" id="KW-1185">Reference proteome</keyword>
<keyword evidence="1" id="KW-0812">Transmembrane</keyword>
<evidence type="ECO:0000313" key="3">
    <source>
        <dbReference type="Proteomes" id="UP000094378"/>
    </source>
</evidence>
<dbReference type="EMBL" id="CP017015">
    <property type="protein sequence ID" value="AOG60131.1"/>
    <property type="molecule type" value="Genomic_DNA"/>
</dbReference>
<keyword evidence="1" id="KW-0472">Membrane</keyword>
<dbReference type="RefSeq" id="WP_069115907.1">
    <property type="nucleotide sequence ID" value="NZ_CP017015.1"/>
</dbReference>